<dbReference type="STRING" id="1051891.A0A0C3L9X3"/>
<dbReference type="InterPro" id="IPR000719">
    <property type="entry name" value="Prot_kinase_dom"/>
</dbReference>
<dbReference type="OrthoDB" id="4062651at2759"/>
<dbReference type="InterPro" id="IPR051681">
    <property type="entry name" value="Ser/Thr_Kinases-Pseudokinases"/>
</dbReference>
<dbReference type="SMART" id="SM00220">
    <property type="entry name" value="S_TKc"/>
    <property type="match status" value="1"/>
</dbReference>
<dbReference type="GO" id="GO:0004674">
    <property type="term" value="F:protein serine/threonine kinase activity"/>
    <property type="evidence" value="ECO:0007669"/>
    <property type="project" value="TreeGrafter"/>
</dbReference>
<reference evidence="2 3" key="1">
    <citation type="submission" date="2014-04" db="EMBL/GenBank/DDBJ databases">
        <authorList>
            <consortium name="DOE Joint Genome Institute"/>
            <person name="Kuo A."/>
            <person name="Girlanda M."/>
            <person name="Perotto S."/>
            <person name="Kohler A."/>
            <person name="Nagy L.G."/>
            <person name="Floudas D."/>
            <person name="Copeland A."/>
            <person name="Barry K.W."/>
            <person name="Cichocki N."/>
            <person name="Veneault-Fourrey C."/>
            <person name="LaButti K."/>
            <person name="Lindquist E.A."/>
            <person name="Lipzen A."/>
            <person name="Lundell T."/>
            <person name="Morin E."/>
            <person name="Murat C."/>
            <person name="Sun H."/>
            <person name="Tunlid A."/>
            <person name="Henrissat B."/>
            <person name="Grigoriev I.V."/>
            <person name="Hibbett D.S."/>
            <person name="Martin F."/>
            <person name="Nordberg H.P."/>
            <person name="Cantor M.N."/>
            <person name="Hua S.X."/>
        </authorList>
    </citation>
    <scope>NUCLEOTIDE SEQUENCE [LARGE SCALE GENOMIC DNA]</scope>
    <source>
        <strain evidence="2 3">MUT 4182</strain>
    </source>
</reference>
<dbReference type="AlphaFoldDB" id="A0A0C3L9X3"/>
<keyword evidence="3" id="KW-1185">Reference proteome</keyword>
<dbReference type="SUPFAM" id="SSF56112">
    <property type="entry name" value="Protein kinase-like (PK-like)"/>
    <property type="match status" value="1"/>
</dbReference>
<protein>
    <recommendedName>
        <fullName evidence="1">Protein kinase domain-containing protein</fullName>
    </recommendedName>
</protein>
<accession>A0A0C3L9X3</accession>
<dbReference type="HOGENOM" id="CLU_000288_7_18_1"/>
<evidence type="ECO:0000313" key="2">
    <source>
        <dbReference type="EMBL" id="KIO18272.1"/>
    </source>
</evidence>
<feature type="domain" description="Protein kinase" evidence="1">
    <location>
        <begin position="1"/>
        <end position="214"/>
    </location>
</feature>
<name>A0A0C3L9X3_9AGAM</name>
<organism evidence="2 3">
    <name type="scientific">Tulasnella calospora MUT 4182</name>
    <dbReference type="NCBI Taxonomy" id="1051891"/>
    <lineage>
        <taxon>Eukaryota</taxon>
        <taxon>Fungi</taxon>
        <taxon>Dikarya</taxon>
        <taxon>Basidiomycota</taxon>
        <taxon>Agaricomycotina</taxon>
        <taxon>Agaricomycetes</taxon>
        <taxon>Cantharellales</taxon>
        <taxon>Tulasnellaceae</taxon>
        <taxon>Tulasnella</taxon>
    </lineage>
</organism>
<dbReference type="InterPro" id="IPR001245">
    <property type="entry name" value="Ser-Thr/Tyr_kinase_cat_dom"/>
</dbReference>
<evidence type="ECO:0000313" key="3">
    <source>
        <dbReference type="Proteomes" id="UP000054248"/>
    </source>
</evidence>
<dbReference type="Pfam" id="PF07714">
    <property type="entry name" value="PK_Tyr_Ser-Thr"/>
    <property type="match status" value="1"/>
</dbReference>
<dbReference type="PROSITE" id="PS50011">
    <property type="entry name" value="PROTEIN_KINASE_DOM"/>
    <property type="match status" value="1"/>
</dbReference>
<feature type="non-terminal residue" evidence="2">
    <location>
        <position position="1"/>
    </location>
</feature>
<dbReference type="InterPro" id="IPR008271">
    <property type="entry name" value="Ser/Thr_kinase_AS"/>
</dbReference>
<reference evidence="3" key="2">
    <citation type="submission" date="2015-01" db="EMBL/GenBank/DDBJ databases">
        <title>Evolutionary Origins and Diversification of the Mycorrhizal Mutualists.</title>
        <authorList>
            <consortium name="DOE Joint Genome Institute"/>
            <consortium name="Mycorrhizal Genomics Consortium"/>
            <person name="Kohler A."/>
            <person name="Kuo A."/>
            <person name="Nagy L.G."/>
            <person name="Floudas D."/>
            <person name="Copeland A."/>
            <person name="Barry K.W."/>
            <person name="Cichocki N."/>
            <person name="Veneault-Fourrey C."/>
            <person name="LaButti K."/>
            <person name="Lindquist E.A."/>
            <person name="Lipzen A."/>
            <person name="Lundell T."/>
            <person name="Morin E."/>
            <person name="Murat C."/>
            <person name="Riley R."/>
            <person name="Ohm R."/>
            <person name="Sun H."/>
            <person name="Tunlid A."/>
            <person name="Henrissat B."/>
            <person name="Grigoriev I.V."/>
            <person name="Hibbett D.S."/>
            <person name="Martin F."/>
        </authorList>
    </citation>
    <scope>NUCLEOTIDE SEQUENCE [LARGE SCALE GENOMIC DNA]</scope>
    <source>
        <strain evidence="3">MUT 4182</strain>
    </source>
</reference>
<gene>
    <name evidence="2" type="ORF">M407DRAFT_84128</name>
</gene>
<proteinExistence type="predicted"/>
<sequence>RELLAWSKAKHRHIHPLLGFRAKPEPQLISPWCSQGNLTNYLANNPELSSFTKLHLILQTGSGLAYLHSLEPPIFHGDIKPENVLINNIGEAAISDFGLSRPDMYTGLTTEARPQGTFNYMAPELFMEDEPSVSCETDIYAFGGLILTVMSGAPPFAGTPPGKIIQFVTTGVRPKSQSHPKLLADNLLWDLMHQCWEMDPKKRPAMSKVVGKVC</sequence>
<dbReference type="Proteomes" id="UP000054248">
    <property type="component" value="Unassembled WGS sequence"/>
</dbReference>
<dbReference type="InterPro" id="IPR011009">
    <property type="entry name" value="Kinase-like_dom_sf"/>
</dbReference>
<dbReference type="PANTHER" id="PTHR44329">
    <property type="entry name" value="SERINE/THREONINE-PROTEIN KINASE TNNI3K-RELATED"/>
    <property type="match status" value="1"/>
</dbReference>
<dbReference type="GO" id="GO:0005524">
    <property type="term" value="F:ATP binding"/>
    <property type="evidence" value="ECO:0007669"/>
    <property type="project" value="InterPro"/>
</dbReference>
<dbReference type="EMBL" id="KN823299">
    <property type="protein sequence ID" value="KIO18272.1"/>
    <property type="molecule type" value="Genomic_DNA"/>
</dbReference>
<evidence type="ECO:0000259" key="1">
    <source>
        <dbReference type="PROSITE" id="PS50011"/>
    </source>
</evidence>
<dbReference type="PROSITE" id="PS00108">
    <property type="entry name" value="PROTEIN_KINASE_ST"/>
    <property type="match status" value="1"/>
</dbReference>
<dbReference type="Gene3D" id="1.10.510.10">
    <property type="entry name" value="Transferase(Phosphotransferase) domain 1"/>
    <property type="match status" value="1"/>
</dbReference>